<dbReference type="InterPro" id="IPR023606">
    <property type="entry name" value="CoA-Trfase_III_dom_1_sf"/>
</dbReference>
<reference evidence="2 3" key="2">
    <citation type="journal article" date="2010" name="Stand. Genomic Sci.">
        <title>Complete genome sequence of Desulfohalobium retbaense type strain (HR(100)).</title>
        <authorList>
            <person name="Spring S."/>
            <person name="Nolan M."/>
            <person name="Lapidus A."/>
            <person name="Glavina Del Rio T."/>
            <person name="Copeland A."/>
            <person name="Tice H."/>
            <person name="Cheng J.F."/>
            <person name="Lucas S."/>
            <person name="Land M."/>
            <person name="Chen F."/>
            <person name="Bruce D."/>
            <person name="Goodwin L."/>
            <person name="Pitluck S."/>
            <person name="Ivanova N."/>
            <person name="Mavromatis K."/>
            <person name="Mikhailova N."/>
            <person name="Pati A."/>
            <person name="Chen A."/>
            <person name="Palaniappan K."/>
            <person name="Hauser L."/>
            <person name="Chang Y.J."/>
            <person name="Jeffries C.D."/>
            <person name="Munk C."/>
            <person name="Kiss H."/>
            <person name="Chain P."/>
            <person name="Han C."/>
            <person name="Brettin T."/>
            <person name="Detter J.C."/>
            <person name="Schuler E."/>
            <person name="Goker M."/>
            <person name="Rohde M."/>
            <person name="Bristow J."/>
            <person name="Eisen J.A."/>
            <person name="Markowitz V."/>
            <person name="Hugenholtz P."/>
            <person name="Kyrpides N.C."/>
            <person name="Klenk H.P."/>
        </authorList>
    </citation>
    <scope>NUCLEOTIDE SEQUENCE [LARGE SCALE GENOMIC DNA]</scope>
    <source>
        <strain evidence="3">ATCC 49802 / DSM 20745 / S 6022</strain>
    </source>
</reference>
<keyword evidence="1 2" id="KW-0808">Transferase</keyword>
<dbReference type="SUPFAM" id="SSF89796">
    <property type="entry name" value="CoA-transferase family III (CaiB/BaiF)"/>
    <property type="match status" value="1"/>
</dbReference>
<dbReference type="InterPro" id="IPR044855">
    <property type="entry name" value="CoA-Trfase_III_dom3_sf"/>
</dbReference>
<dbReference type="RefSeq" id="WP_012870494.1">
    <property type="nucleotide sequence ID" value="NC_013523.1"/>
</dbReference>
<evidence type="ECO:0000313" key="2">
    <source>
        <dbReference type="EMBL" id="ACZ37445.1"/>
    </source>
</evidence>
<dbReference type="InParanoid" id="D1C5C9"/>
<protein>
    <submittedName>
        <fullName evidence="2">Formyl-CoA transferase</fullName>
        <ecNumber evidence="2">2.8.3.16</ecNumber>
    </submittedName>
</protein>
<dbReference type="PANTHER" id="PTHR48207">
    <property type="entry name" value="SUCCINATE--HYDROXYMETHYLGLUTARATE COA-TRANSFERASE"/>
    <property type="match status" value="1"/>
</dbReference>
<dbReference type="OrthoDB" id="9780178at2"/>
<sequence length="401" mass="43512">MTGAERPLAGVRVIEMGVLLAGPFCGQLLADFGAEVIKVEAPGVGDPMRAWGQHRKDGRSLWWPVIARNKKSITLNLREPEGQEIARRLIATADILVENFRPGTLERWGLGWDRLSEINPKLIMVRVSGYGQTGPYSQRAGFGVIGEAMGGLRNVTGYPDRPPTRVGISIGDSLAATFGALGALVALHHRDVNGGRGQVVDVGIYEAVLAMMESTIPEYALTGYIRGRTGSTIPGVAPSNIYPTKDGDYVLIAGNADNVFRRLSEAIGHPEWPDDPRFATHQARGEHMEELDGMIADWTRQRSAEEILSTMHEAGVPAGKVYTAKDMMEDPQFAARENIVWVEDPEIGPIPMQNVVPRLSETPGAVRSTGPALGQHNAEIYGELLGISPEEQASLRERGVI</sequence>
<reference evidence="3" key="1">
    <citation type="submission" date="2009-11" db="EMBL/GenBank/DDBJ databases">
        <title>The complete chromosome 1 of Sphaerobacter thermophilus DSM 20745.</title>
        <authorList>
            <person name="Lucas S."/>
            <person name="Copeland A."/>
            <person name="Lapidus A."/>
            <person name="Glavina del Rio T."/>
            <person name="Dalin E."/>
            <person name="Tice H."/>
            <person name="Bruce D."/>
            <person name="Goodwin L."/>
            <person name="Pitluck S."/>
            <person name="Kyrpides N."/>
            <person name="Mavromatis K."/>
            <person name="Ivanova N."/>
            <person name="Mikhailova N."/>
            <person name="LaButti K.M."/>
            <person name="Clum A."/>
            <person name="Sun H.I."/>
            <person name="Brettin T."/>
            <person name="Detter J.C."/>
            <person name="Han C."/>
            <person name="Larimer F."/>
            <person name="Land M."/>
            <person name="Hauser L."/>
            <person name="Markowitz V."/>
            <person name="Cheng J.F."/>
            <person name="Hugenholtz P."/>
            <person name="Woyke T."/>
            <person name="Wu D."/>
            <person name="Steenblock K."/>
            <person name="Schneider S."/>
            <person name="Pukall R."/>
            <person name="Goeker M."/>
            <person name="Klenk H.P."/>
            <person name="Eisen J.A."/>
        </authorList>
    </citation>
    <scope>NUCLEOTIDE SEQUENCE [LARGE SCALE GENOMIC DNA]</scope>
    <source>
        <strain evidence="3">ATCC 49802 / DSM 20745 / S 6022</strain>
    </source>
</reference>
<dbReference type="Proteomes" id="UP000002027">
    <property type="component" value="Chromosome 1"/>
</dbReference>
<dbReference type="EC" id="2.8.3.16" evidence="2"/>
<dbReference type="InterPro" id="IPR050483">
    <property type="entry name" value="CoA-transferase_III_domain"/>
</dbReference>
<gene>
    <name evidence="2" type="ordered locus">Sthe_0006</name>
</gene>
<dbReference type="Gene3D" id="3.40.50.10540">
    <property type="entry name" value="Crotonobetainyl-coa:carnitine coa-transferase, domain 1"/>
    <property type="match status" value="1"/>
</dbReference>
<dbReference type="HOGENOM" id="CLU_033975_0_0_0"/>
<dbReference type="InterPro" id="IPR003673">
    <property type="entry name" value="CoA-Trfase_fam_III"/>
</dbReference>
<dbReference type="EMBL" id="CP001823">
    <property type="protein sequence ID" value="ACZ37445.1"/>
    <property type="molecule type" value="Genomic_DNA"/>
</dbReference>
<dbReference type="Pfam" id="PF02515">
    <property type="entry name" value="CoA_transf_3"/>
    <property type="match status" value="1"/>
</dbReference>
<dbReference type="PANTHER" id="PTHR48207:SF3">
    <property type="entry name" value="SUCCINATE--HYDROXYMETHYLGLUTARATE COA-TRANSFERASE"/>
    <property type="match status" value="1"/>
</dbReference>
<proteinExistence type="predicted"/>
<organism evidence="2 3">
    <name type="scientific">Sphaerobacter thermophilus (strain ATCC 49802 / DSM 20745 / KCCM 41009 / NCIMB 13125 / S 6022)</name>
    <dbReference type="NCBI Taxonomy" id="479434"/>
    <lineage>
        <taxon>Bacteria</taxon>
        <taxon>Pseudomonadati</taxon>
        <taxon>Thermomicrobiota</taxon>
        <taxon>Thermomicrobia</taxon>
        <taxon>Sphaerobacterales</taxon>
        <taxon>Sphaerobacterineae</taxon>
        <taxon>Sphaerobacteraceae</taxon>
        <taxon>Sphaerobacter</taxon>
    </lineage>
</organism>
<name>D1C5C9_SPHTD</name>
<dbReference type="STRING" id="479434.Sthe_0006"/>
<accession>D1C5C9</accession>
<evidence type="ECO:0000313" key="3">
    <source>
        <dbReference type="Proteomes" id="UP000002027"/>
    </source>
</evidence>
<keyword evidence="3" id="KW-1185">Reference proteome</keyword>
<dbReference type="Gene3D" id="3.30.1540.10">
    <property type="entry name" value="formyl-coa transferase, domain 3"/>
    <property type="match status" value="1"/>
</dbReference>
<dbReference type="AlphaFoldDB" id="D1C5C9"/>
<evidence type="ECO:0000256" key="1">
    <source>
        <dbReference type="ARBA" id="ARBA00022679"/>
    </source>
</evidence>
<dbReference type="KEGG" id="sti:Sthe_0006"/>
<dbReference type="GO" id="GO:0033608">
    <property type="term" value="F:formyl-CoA transferase activity"/>
    <property type="evidence" value="ECO:0007669"/>
    <property type="project" value="UniProtKB-EC"/>
</dbReference>
<dbReference type="eggNOG" id="COG1804">
    <property type="taxonomic scope" value="Bacteria"/>
</dbReference>